<dbReference type="PANTHER" id="PTHR34501">
    <property type="entry name" value="PROTEIN YDDL-RELATED"/>
    <property type="match status" value="1"/>
</dbReference>
<dbReference type="InterPro" id="IPR050298">
    <property type="entry name" value="Gram-neg_bact_OMP"/>
</dbReference>
<accession>A0A3A3FLS1</accession>
<keyword evidence="14" id="KW-1185">Reference proteome</keyword>
<proteinExistence type="predicted"/>
<evidence type="ECO:0000256" key="3">
    <source>
        <dbReference type="ARBA" id="ARBA00022448"/>
    </source>
</evidence>
<evidence type="ECO:0000313" key="14">
    <source>
        <dbReference type="Proteomes" id="UP000265955"/>
    </source>
</evidence>
<keyword evidence="5" id="KW-0812">Transmembrane</keyword>
<dbReference type="Proteomes" id="UP000265955">
    <property type="component" value="Unassembled WGS sequence"/>
</dbReference>
<evidence type="ECO:0000313" key="13">
    <source>
        <dbReference type="EMBL" id="RJF97177.1"/>
    </source>
</evidence>
<dbReference type="Pfam" id="PF13609">
    <property type="entry name" value="Porin_4"/>
    <property type="match status" value="1"/>
</dbReference>
<dbReference type="InterPro" id="IPR001702">
    <property type="entry name" value="Porin_Gram-ve"/>
</dbReference>
<sequence length="340" mass="34839">MKKSLIALAALSSLTGAAFAQTNVTIYGVADAGISRIDNGATNSTALSSGNQSGSRIGFRGTEDLGGGLSAIFTLENGFNIDDGTLGQGGRLFGRQAFVGLNGGFGSVKLGRQYNPIRTAVENIDPFGLGLAGNAANVFNVHGERADNTLSYATPNFGGFSGQVNYSFGEVAGSNSIGRQVGFSAGYAAGPLAIVLAHHDQNLVGTGAAATIAAGDSKTTMLGGTYDFKIAKLHAAYARGKGETATGATSIDRDDAMVGISAPIGAGIILASYIRRNDDIGGGTRDADQWALGYTHALSKRTNLYTSYARIKNDAAATVGNPVAAGRDPSIFNVGVRHRF</sequence>
<dbReference type="OrthoDB" id="5289162at2"/>
<dbReference type="PRINTS" id="PR00184">
    <property type="entry name" value="NEISSPPORIN"/>
</dbReference>
<dbReference type="InterPro" id="IPR033900">
    <property type="entry name" value="Gram_neg_porin_domain"/>
</dbReference>
<evidence type="ECO:0000256" key="8">
    <source>
        <dbReference type="ARBA" id="ARBA00023114"/>
    </source>
</evidence>
<dbReference type="CDD" id="cd00342">
    <property type="entry name" value="gram_neg_porins"/>
    <property type="match status" value="1"/>
</dbReference>
<keyword evidence="7" id="KW-0406">Ion transport</keyword>
<evidence type="ECO:0000256" key="2">
    <source>
        <dbReference type="ARBA" id="ARBA00011233"/>
    </source>
</evidence>
<protein>
    <submittedName>
        <fullName evidence="13">Porin</fullName>
    </submittedName>
</protein>
<dbReference type="PRINTS" id="PR00182">
    <property type="entry name" value="ECOLNEIPORIN"/>
</dbReference>
<keyword evidence="4" id="KW-1134">Transmembrane beta strand</keyword>
<feature type="domain" description="Porin" evidence="12">
    <location>
        <begin position="7"/>
        <end position="315"/>
    </location>
</feature>
<comment type="caution">
    <text evidence="13">The sequence shown here is derived from an EMBL/GenBank/DDBJ whole genome shotgun (WGS) entry which is preliminary data.</text>
</comment>
<dbReference type="GO" id="GO:0046930">
    <property type="term" value="C:pore complex"/>
    <property type="evidence" value="ECO:0007669"/>
    <property type="project" value="UniProtKB-KW"/>
</dbReference>
<evidence type="ECO:0000256" key="7">
    <source>
        <dbReference type="ARBA" id="ARBA00023065"/>
    </source>
</evidence>
<reference evidence="14" key="1">
    <citation type="submission" date="2018-09" db="EMBL/GenBank/DDBJ databases">
        <authorList>
            <person name="Zhu H."/>
        </authorList>
    </citation>
    <scope>NUCLEOTIDE SEQUENCE [LARGE SCALE GENOMIC DNA]</scope>
    <source>
        <strain evidence="14">K1R23-30</strain>
    </source>
</reference>
<dbReference type="GO" id="GO:0009279">
    <property type="term" value="C:cell outer membrane"/>
    <property type="evidence" value="ECO:0007669"/>
    <property type="project" value="UniProtKB-SubCell"/>
</dbReference>
<dbReference type="RefSeq" id="WP_119767129.1">
    <property type="nucleotide sequence ID" value="NZ_QYUO01000001.1"/>
</dbReference>
<organism evidence="13 14">
    <name type="scientific">Noviherbaspirillum saxi</name>
    <dbReference type="NCBI Taxonomy" id="2320863"/>
    <lineage>
        <taxon>Bacteria</taxon>
        <taxon>Pseudomonadati</taxon>
        <taxon>Pseudomonadota</taxon>
        <taxon>Betaproteobacteria</taxon>
        <taxon>Burkholderiales</taxon>
        <taxon>Oxalobacteraceae</taxon>
        <taxon>Noviherbaspirillum</taxon>
    </lineage>
</organism>
<evidence type="ECO:0000256" key="11">
    <source>
        <dbReference type="SAM" id="SignalP"/>
    </source>
</evidence>
<evidence type="ECO:0000256" key="6">
    <source>
        <dbReference type="ARBA" id="ARBA00022729"/>
    </source>
</evidence>
<keyword evidence="9" id="KW-0472">Membrane</keyword>
<dbReference type="EMBL" id="QYUO01000001">
    <property type="protein sequence ID" value="RJF97177.1"/>
    <property type="molecule type" value="Genomic_DNA"/>
</dbReference>
<name>A0A3A3FLS1_9BURK</name>
<keyword evidence="8" id="KW-0626">Porin</keyword>
<keyword evidence="3" id="KW-0813">Transport</keyword>
<dbReference type="AlphaFoldDB" id="A0A3A3FLS1"/>
<dbReference type="GO" id="GO:0034220">
    <property type="term" value="P:monoatomic ion transmembrane transport"/>
    <property type="evidence" value="ECO:0007669"/>
    <property type="project" value="InterPro"/>
</dbReference>
<comment type="subunit">
    <text evidence="2">Homotrimer.</text>
</comment>
<dbReference type="InterPro" id="IPR002299">
    <property type="entry name" value="Porin_Neis"/>
</dbReference>
<comment type="subcellular location">
    <subcellularLocation>
        <location evidence="1">Cell outer membrane</location>
        <topology evidence="1">Multi-pass membrane protein</topology>
    </subcellularLocation>
</comment>
<evidence type="ECO:0000256" key="4">
    <source>
        <dbReference type="ARBA" id="ARBA00022452"/>
    </source>
</evidence>
<dbReference type="Gene3D" id="2.40.160.10">
    <property type="entry name" value="Porin"/>
    <property type="match status" value="1"/>
</dbReference>
<evidence type="ECO:0000256" key="1">
    <source>
        <dbReference type="ARBA" id="ARBA00004571"/>
    </source>
</evidence>
<keyword evidence="6 11" id="KW-0732">Signal</keyword>
<dbReference type="GO" id="GO:0015288">
    <property type="term" value="F:porin activity"/>
    <property type="evidence" value="ECO:0007669"/>
    <property type="project" value="UniProtKB-KW"/>
</dbReference>
<evidence type="ECO:0000256" key="9">
    <source>
        <dbReference type="ARBA" id="ARBA00023136"/>
    </source>
</evidence>
<dbReference type="PANTHER" id="PTHR34501:SF9">
    <property type="entry name" value="MAJOR OUTER MEMBRANE PROTEIN P.IA"/>
    <property type="match status" value="1"/>
</dbReference>
<feature type="chain" id="PRO_5017244819" evidence="11">
    <location>
        <begin position="21"/>
        <end position="340"/>
    </location>
</feature>
<feature type="signal peptide" evidence="11">
    <location>
        <begin position="1"/>
        <end position="20"/>
    </location>
</feature>
<dbReference type="SUPFAM" id="SSF56935">
    <property type="entry name" value="Porins"/>
    <property type="match status" value="1"/>
</dbReference>
<keyword evidence="10" id="KW-0998">Cell outer membrane</keyword>
<evidence type="ECO:0000256" key="10">
    <source>
        <dbReference type="ARBA" id="ARBA00023237"/>
    </source>
</evidence>
<dbReference type="InterPro" id="IPR023614">
    <property type="entry name" value="Porin_dom_sf"/>
</dbReference>
<evidence type="ECO:0000256" key="5">
    <source>
        <dbReference type="ARBA" id="ARBA00022692"/>
    </source>
</evidence>
<gene>
    <name evidence="13" type="ORF">D3871_00490</name>
</gene>
<evidence type="ECO:0000259" key="12">
    <source>
        <dbReference type="Pfam" id="PF13609"/>
    </source>
</evidence>